<gene>
    <name evidence="4" type="ORF">POSPLADRAFT_1046423</name>
</gene>
<sequence length="463" mass="51749">MAQGRAENTDTTLKTSSDFLTLTQIPGLGDAVNAISEIIGMIAQRCEKEQLSPRALKIPTELKSRIKNLIKFEAVLLPYFAQLTSVNSKLHSIKHNTKEMRTESSDAKKIFGAKVYTDKLKDLEEDLKNARTDFELQGQIRIESLVDGMFCTMNMDQGDVSALVRLLIDKDVHETLDKLKPALEAGYRSNVHSAKAQHLEGTRVDLIREIYDWATASPNAPNHPIHILTGVAGAGKSTIASHIAKRLDDEGRLGASFFFDRGSNGLNTTHSVFTTLAYQLAQQQPVAVIHHFVDAARSYLQRGPDQQMKYALDELILRPLKATRPTRPVTLVIDALDECTKRPEELVPQVLRLLSNMGLNTDLPFRIFITSRPEYYIEEALRSASFSKDSHRFRLQDVPRHTVDADIQLYLEHNLEMIPSVAAQLVTLPYAIPTLVKRTEGPLSLPPQSSSSFSRARNTLVKS</sequence>
<dbReference type="Proteomes" id="UP000194127">
    <property type="component" value="Unassembled WGS sequence"/>
</dbReference>
<dbReference type="STRING" id="670580.A0A1X6N3D6"/>
<dbReference type="OrthoDB" id="3228837at2759"/>
<dbReference type="PANTHER" id="PTHR10039:SF17">
    <property type="entry name" value="FUNGAL STAND N-TERMINAL GOODBYE DOMAIN-CONTAINING PROTEIN-RELATED"/>
    <property type="match status" value="1"/>
</dbReference>
<dbReference type="SUPFAM" id="SSF52540">
    <property type="entry name" value="P-loop containing nucleoside triphosphate hydrolases"/>
    <property type="match status" value="1"/>
</dbReference>
<dbReference type="InterPro" id="IPR056884">
    <property type="entry name" value="NPHP3-like_N"/>
</dbReference>
<accession>A0A1X6N3D6</accession>
<evidence type="ECO:0000256" key="2">
    <source>
        <dbReference type="SAM" id="MobiDB-lite"/>
    </source>
</evidence>
<evidence type="ECO:0000313" key="4">
    <source>
        <dbReference type="EMBL" id="OSX63137.1"/>
    </source>
</evidence>
<protein>
    <recommendedName>
        <fullName evidence="3">Nephrocystin 3-like N-terminal domain-containing protein</fullName>
    </recommendedName>
</protein>
<evidence type="ECO:0000259" key="3">
    <source>
        <dbReference type="Pfam" id="PF24883"/>
    </source>
</evidence>
<organism evidence="4 5">
    <name type="scientific">Postia placenta MAD-698-R-SB12</name>
    <dbReference type="NCBI Taxonomy" id="670580"/>
    <lineage>
        <taxon>Eukaryota</taxon>
        <taxon>Fungi</taxon>
        <taxon>Dikarya</taxon>
        <taxon>Basidiomycota</taxon>
        <taxon>Agaricomycotina</taxon>
        <taxon>Agaricomycetes</taxon>
        <taxon>Polyporales</taxon>
        <taxon>Adustoporiaceae</taxon>
        <taxon>Rhodonia</taxon>
    </lineage>
</organism>
<keyword evidence="1" id="KW-0677">Repeat</keyword>
<reference evidence="4 5" key="1">
    <citation type="submission" date="2017-04" db="EMBL/GenBank/DDBJ databases">
        <title>Genome Sequence of the Model Brown-Rot Fungus Postia placenta SB12.</title>
        <authorList>
            <consortium name="DOE Joint Genome Institute"/>
            <person name="Gaskell J."/>
            <person name="Kersten P."/>
            <person name="Larrondo L.F."/>
            <person name="Canessa P."/>
            <person name="Martinez D."/>
            <person name="Hibbett D."/>
            <person name="Schmoll M."/>
            <person name="Kubicek C.P."/>
            <person name="Martinez A.T."/>
            <person name="Yadav J."/>
            <person name="Master E."/>
            <person name="Magnuson J.K."/>
            <person name="James T."/>
            <person name="Yaver D."/>
            <person name="Berka R."/>
            <person name="Labutti K."/>
            <person name="Lipzen A."/>
            <person name="Aerts A."/>
            <person name="Barry K."/>
            <person name="Henrissat B."/>
            <person name="Blanchette R."/>
            <person name="Grigoriev I."/>
            <person name="Cullen D."/>
        </authorList>
    </citation>
    <scope>NUCLEOTIDE SEQUENCE [LARGE SCALE GENOMIC DNA]</scope>
    <source>
        <strain evidence="4 5">MAD-698-R-SB12</strain>
    </source>
</reference>
<feature type="compositionally biased region" description="Low complexity" evidence="2">
    <location>
        <begin position="442"/>
        <end position="454"/>
    </location>
</feature>
<keyword evidence="5" id="KW-1185">Reference proteome</keyword>
<dbReference type="RefSeq" id="XP_024339931.1">
    <property type="nucleotide sequence ID" value="XM_024479027.1"/>
</dbReference>
<proteinExistence type="predicted"/>
<evidence type="ECO:0000256" key="1">
    <source>
        <dbReference type="ARBA" id="ARBA00022737"/>
    </source>
</evidence>
<evidence type="ECO:0000313" key="5">
    <source>
        <dbReference type="Proteomes" id="UP000194127"/>
    </source>
</evidence>
<dbReference type="Pfam" id="PF24883">
    <property type="entry name" value="NPHP3_N"/>
    <property type="match status" value="1"/>
</dbReference>
<dbReference type="Gene3D" id="3.40.50.300">
    <property type="entry name" value="P-loop containing nucleotide triphosphate hydrolases"/>
    <property type="match status" value="1"/>
</dbReference>
<dbReference type="InterPro" id="IPR027417">
    <property type="entry name" value="P-loop_NTPase"/>
</dbReference>
<dbReference type="AlphaFoldDB" id="A0A1X6N3D6"/>
<dbReference type="PANTHER" id="PTHR10039">
    <property type="entry name" value="AMELOGENIN"/>
    <property type="match status" value="1"/>
</dbReference>
<dbReference type="GeneID" id="36323977"/>
<dbReference type="EMBL" id="KZ110596">
    <property type="protein sequence ID" value="OSX63137.1"/>
    <property type="molecule type" value="Genomic_DNA"/>
</dbReference>
<feature type="domain" description="Nephrocystin 3-like N-terminal" evidence="3">
    <location>
        <begin position="221"/>
        <end position="372"/>
    </location>
</feature>
<name>A0A1X6N3D6_9APHY</name>
<feature type="region of interest" description="Disordered" evidence="2">
    <location>
        <begin position="441"/>
        <end position="463"/>
    </location>
</feature>